<evidence type="ECO:0000313" key="2">
    <source>
        <dbReference type="Proteomes" id="UP001596150"/>
    </source>
</evidence>
<name>A0ABW0Q8N8_9HYPH</name>
<gene>
    <name evidence="1" type="ORF">ACFPP9_24965</name>
</gene>
<proteinExistence type="predicted"/>
<protein>
    <submittedName>
        <fullName evidence="1">Uncharacterized protein</fullName>
    </submittedName>
</protein>
<evidence type="ECO:0000313" key="1">
    <source>
        <dbReference type="EMBL" id="MFC5519039.1"/>
    </source>
</evidence>
<comment type="caution">
    <text evidence="1">The sequence shown here is derived from an EMBL/GenBank/DDBJ whole genome shotgun (WGS) entry which is preliminary data.</text>
</comment>
<dbReference type="RefSeq" id="WP_266346329.1">
    <property type="nucleotide sequence ID" value="NZ_JAPKNH010000015.1"/>
</dbReference>
<dbReference type="EMBL" id="JBHSML010000031">
    <property type="protein sequence ID" value="MFC5519039.1"/>
    <property type="molecule type" value="Genomic_DNA"/>
</dbReference>
<keyword evidence="2" id="KW-1185">Reference proteome</keyword>
<accession>A0ABW0Q8N8</accession>
<dbReference type="Proteomes" id="UP001596150">
    <property type="component" value="Unassembled WGS sequence"/>
</dbReference>
<sequence length="209" mass="22579">MSTARVTSQPRIPPESEEPDDLFVLAYDEAIAAVDEFDAASAALDRLLQSVPADARRAPRALIGITTEDGRPVAAYAHTHEEIDEATEAMRQGSDGGAEIDMYVIDVFAAAVHEALRQDSERIQTAHAVAGLVEARRRYNAASAEAQATRARLATIVPISPEGIVWLSKFLHSEANFGGDIETIAKAARNLVTATGRLVFNRDLHPTLH</sequence>
<reference evidence="2" key="1">
    <citation type="journal article" date="2019" name="Int. J. Syst. Evol. Microbiol.">
        <title>The Global Catalogue of Microorganisms (GCM) 10K type strain sequencing project: providing services to taxonomists for standard genome sequencing and annotation.</title>
        <authorList>
            <consortium name="The Broad Institute Genomics Platform"/>
            <consortium name="The Broad Institute Genome Sequencing Center for Infectious Disease"/>
            <person name="Wu L."/>
            <person name="Ma J."/>
        </authorList>
    </citation>
    <scope>NUCLEOTIDE SEQUENCE [LARGE SCALE GENOMIC DNA]</scope>
    <source>
        <strain evidence="2">KACC 12633</strain>
    </source>
</reference>
<organism evidence="1 2">
    <name type="scientific">Kaistia terrae</name>
    <dbReference type="NCBI Taxonomy" id="537017"/>
    <lineage>
        <taxon>Bacteria</taxon>
        <taxon>Pseudomonadati</taxon>
        <taxon>Pseudomonadota</taxon>
        <taxon>Alphaproteobacteria</taxon>
        <taxon>Hyphomicrobiales</taxon>
        <taxon>Kaistiaceae</taxon>
        <taxon>Kaistia</taxon>
    </lineage>
</organism>